<keyword evidence="1" id="KW-0812">Transmembrane</keyword>
<name>A0ABS2SXU7_9BACI</name>
<organism evidence="2 3">
    <name type="scientific">Shouchella xiaoxiensis</name>
    <dbReference type="NCBI Taxonomy" id="766895"/>
    <lineage>
        <taxon>Bacteria</taxon>
        <taxon>Bacillati</taxon>
        <taxon>Bacillota</taxon>
        <taxon>Bacilli</taxon>
        <taxon>Bacillales</taxon>
        <taxon>Bacillaceae</taxon>
        <taxon>Shouchella</taxon>
    </lineage>
</organism>
<keyword evidence="3" id="KW-1185">Reference proteome</keyword>
<accession>A0ABS2SXU7</accession>
<comment type="caution">
    <text evidence="2">The sequence shown here is derived from an EMBL/GenBank/DDBJ whole genome shotgun (WGS) entry which is preliminary data.</text>
</comment>
<protein>
    <recommendedName>
        <fullName evidence="4">Holin-like toxin</fullName>
    </recommendedName>
</protein>
<dbReference type="Proteomes" id="UP001179280">
    <property type="component" value="Unassembled WGS sequence"/>
</dbReference>
<evidence type="ECO:0008006" key="4">
    <source>
        <dbReference type="Google" id="ProtNLM"/>
    </source>
</evidence>
<dbReference type="RefSeq" id="WP_367617813.1">
    <property type="nucleotide sequence ID" value="NZ_JAFBCV010000010.1"/>
</dbReference>
<dbReference type="Pfam" id="PF16935">
    <property type="entry name" value="Hol_Tox"/>
    <property type="match status" value="1"/>
</dbReference>
<gene>
    <name evidence="2" type="ORF">JOC54_003126</name>
</gene>
<reference evidence="2" key="1">
    <citation type="submission" date="2021-01" db="EMBL/GenBank/DDBJ databases">
        <title>Genomic Encyclopedia of Type Strains, Phase IV (KMG-IV): sequencing the most valuable type-strain genomes for metagenomic binning, comparative biology and taxonomic classification.</title>
        <authorList>
            <person name="Goeker M."/>
        </authorList>
    </citation>
    <scope>NUCLEOTIDE SEQUENCE</scope>
    <source>
        <strain evidence="2">DSM 21943</strain>
    </source>
</reference>
<evidence type="ECO:0000256" key="1">
    <source>
        <dbReference type="SAM" id="Phobius"/>
    </source>
</evidence>
<dbReference type="EMBL" id="JAFBCV010000010">
    <property type="protein sequence ID" value="MBM7839846.1"/>
    <property type="molecule type" value="Genomic_DNA"/>
</dbReference>
<feature type="transmembrane region" description="Helical" evidence="1">
    <location>
        <begin position="6"/>
        <end position="31"/>
    </location>
</feature>
<keyword evidence="1" id="KW-0472">Membrane</keyword>
<proteinExistence type="predicted"/>
<dbReference type="InterPro" id="IPR031616">
    <property type="entry name" value="BsrE-like"/>
</dbReference>
<sequence length="35" mass="3875">MSIYEAMSLVITVGFSTGMFIIGLITLILLLRNDK</sequence>
<evidence type="ECO:0000313" key="2">
    <source>
        <dbReference type="EMBL" id="MBM7839846.1"/>
    </source>
</evidence>
<keyword evidence="1" id="KW-1133">Transmembrane helix</keyword>
<evidence type="ECO:0000313" key="3">
    <source>
        <dbReference type="Proteomes" id="UP001179280"/>
    </source>
</evidence>